<evidence type="ECO:0000313" key="2">
    <source>
        <dbReference type="EMBL" id="PLW44764.1"/>
    </source>
</evidence>
<keyword evidence="3" id="KW-1185">Reference proteome</keyword>
<gene>
    <name evidence="2" type="ORF">PCANC_10637</name>
</gene>
<evidence type="ECO:0008006" key="4">
    <source>
        <dbReference type="Google" id="ProtNLM"/>
    </source>
</evidence>
<feature type="signal peptide" evidence="1">
    <location>
        <begin position="1"/>
        <end position="15"/>
    </location>
</feature>
<comment type="caution">
    <text evidence="2">The sequence shown here is derived from an EMBL/GenBank/DDBJ whole genome shotgun (WGS) entry which is preliminary data.</text>
</comment>
<feature type="chain" id="PRO_5014730280" description="EB domain-containing protein" evidence="1">
    <location>
        <begin position="16"/>
        <end position="175"/>
    </location>
</feature>
<organism evidence="2 3">
    <name type="scientific">Puccinia coronata f. sp. avenae</name>
    <dbReference type="NCBI Taxonomy" id="200324"/>
    <lineage>
        <taxon>Eukaryota</taxon>
        <taxon>Fungi</taxon>
        <taxon>Dikarya</taxon>
        <taxon>Basidiomycota</taxon>
        <taxon>Pucciniomycotina</taxon>
        <taxon>Pucciniomycetes</taxon>
        <taxon>Pucciniales</taxon>
        <taxon>Pucciniaceae</taxon>
        <taxon>Puccinia</taxon>
    </lineage>
</organism>
<name>A0A2N5V445_9BASI</name>
<dbReference type="Proteomes" id="UP000235388">
    <property type="component" value="Unassembled WGS sequence"/>
</dbReference>
<reference evidence="2 3" key="1">
    <citation type="submission" date="2017-11" db="EMBL/GenBank/DDBJ databases">
        <title>De novo assembly and phasing of dikaryotic genomes from two isolates of Puccinia coronata f. sp. avenae, the causal agent of oat crown rust.</title>
        <authorList>
            <person name="Miller M.E."/>
            <person name="Zhang Y."/>
            <person name="Omidvar V."/>
            <person name="Sperschneider J."/>
            <person name="Schwessinger B."/>
            <person name="Raley C."/>
            <person name="Palmer J.M."/>
            <person name="Garnica D."/>
            <person name="Upadhyaya N."/>
            <person name="Rathjen J."/>
            <person name="Taylor J.M."/>
            <person name="Park R.F."/>
            <person name="Dodds P.N."/>
            <person name="Hirsch C.D."/>
            <person name="Kianian S.F."/>
            <person name="Figueroa M."/>
        </authorList>
    </citation>
    <scope>NUCLEOTIDE SEQUENCE [LARGE SCALE GENOMIC DNA]</scope>
    <source>
        <strain evidence="2">12NC29</strain>
    </source>
</reference>
<evidence type="ECO:0000256" key="1">
    <source>
        <dbReference type="SAM" id="SignalP"/>
    </source>
</evidence>
<proteinExistence type="predicted"/>
<sequence>MSVLLILILAGQSRGMESKIGQHSGVQMACASNGALPHSCGSGSHCPAESCTCKLDTEKIRSSFSCKKKDVAITIDTATASGSNTGQILPPFTTLMREPMSTRAAGKNFLFAFASIFNLKNDRLKKDRRTGQTNISRRLLLKNTTRGIRSIILINNSMGCIKSTCEAKNGTSRTN</sequence>
<protein>
    <recommendedName>
        <fullName evidence="4">EB domain-containing protein</fullName>
    </recommendedName>
</protein>
<evidence type="ECO:0000313" key="3">
    <source>
        <dbReference type="Proteomes" id="UP000235388"/>
    </source>
</evidence>
<dbReference type="AlphaFoldDB" id="A0A2N5V445"/>
<keyword evidence="1" id="KW-0732">Signal</keyword>
<dbReference type="EMBL" id="PGCJ01000134">
    <property type="protein sequence ID" value="PLW44764.1"/>
    <property type="molecule type" value="Genomic_DNA"/>
</dbReference>
<accession>A0A2N5V445</accession>